<dbReference type="Pfam" id="PF01321">
    <property type="entry name" value="Creatinase_N"/>
    <property type="match status" value="1"/>
</dbReference>
<dbReference type="InterPro" id="IPR001714">
    <property type="entry name" value="Pept_M24_MAP"/>
</dbReference>
<proteinExistence type="predicted"/>
<feature type="domain" description="Creatinase N-terminal" evidence="2">
    <location>
        <begin position="10"/>
        <end position="136"/>
    </location>
</feature>
<name>A0A382F0D8_9ZZZZ</name>
<sequence>MTATATTTNLAKLQDHLSTQEVPAVLVTDITNVRWLTGFGGSFGMVIVTPEAGLFLTDSRYRIQAVEQVQVCPSRSFGRPTTGTQFLAQQLQDLGIKQIGVDEDHVTLSQLRGWQEEMADVEFAGRRDVCTDQRMIKSEAELSIMRRACDLADRCMRHVVDRVAVGKTERQLLVAIHQFLLENDSEASFEPIVVSGPRSARPHGTASERKLESGDFLTFDLGAIVDGYCSDITRTVVVGTATPRHREVYQLVLAAEEACIASCVQGATGKELDQLTRQVLDRGDLSQYFTHGLGHGLGTLVHDSGRLSSTVDQTLEVGQVWTIEPGVYIEGFGGVRIEDVIVVTDGEPEVLTHFPKELLEL</sequence>
<evidence type="ECO:0000259" key="1">
    <source>
        <dbReference type="Pfam" id="PF00557"/>
    </source>
</evidence>
<organism evidence="3">
    <name type="scientific">marine metagenome</name>
    <dbReference type="NCBI Taxonomy" id="408172"/>
    <lineage>
        <taxon>unclassified sequences</taxon>
        <taxon>metagenomes</taxon>
        <taxon>ecological metagenomes</taxon>
    </lineage>
</organism>
<dbReference type="InterPro" id="IPR000994">
    <property type="entry name" value="Pept_M24"/>
</dbReference>
<dbReference type="CDD" id="cd01092">
    <property type="entry name" value="APP-like"/>
    <property type="match status" value="1"/>
</dbReference>
<dbReference type="InterPro" id="IPR000587">
    <property type="entry name" value="Creatinase_N"/>
</dbReference>
<feature type="domain" description="Peptidase M24" evidence="1">
    <location>
        <begin position="144"/>
        <end position="345"/>
    </location>
</feature>
<dbReference type="InterPro" id="IPR029149">
    <property type="entry name" value="Creatin/AminoP/Spt16_N"/>
</dbReference>
<dbReference type="InterPro" id="IPR050659">
    <property type="entry name" value="Peptidase_M24B"/>
</dbReference>
<accession>A0A382F0D8</accession>
<dbReference type="AlphaFoldDB" id="A0A382F0D8"/>
<dbReference type="PRINTS" id="PR00599">
    <property type="entry name" value="MAPEPTIDASE"/>
</dbReference>
<reference evidence="3" key="1">
    <citation type="submission" date="2018-05" db="EMBL/GenBank/DDBJ databases">
        <authorList>
            <person name="Lanie J.A."/>
            <person name="Ng W.-L."/>
            <person name="Kazmierczak K.M."/>
            <person name="Andrzejewski T.M."/>
            <person name="Davidsen T.M."/>
            <person name="Wayne K.J."/>
            <person name="Tettelin H."/>
            <person name="Glass J.I."/>
            <person name="Rusch D."/>
            <person name="Podicherti R."/>
            <person name="Tsui H.-C.T."/>
            <person name="Winkler M.E."/>
        </authorList>
    </citation>
    <scope>NUCLEOTIDE SEQUENCE</scope>
</reference>
<evidence type="ECO:0000259" key="2">
    <source>
        <dbReference type="Pfam" id="PF01321"/>
    </source>
</evidence>
<dbReference type="InterPro" id="IPR036005">
    <property type="entry name" value="Creatinase/aminopeptidase-like"/>
</dbReference>
<dbReference type="Gene3D" id="3.40.350.10">
    <property type="entry name" value="Creatinase/prolidase N-terminal domain"/>
    <property type="match status" value="1"/>
</dbReference>
<dbReference type="Pfam" id="PF00557">
    <property type="entry name" value="Peptidase_M24"/>
    <property type="match status" value="1"/>
</dbReference>
<gene>
    <name evidence="3" type="ORF">METZ01_LOCUS208993</name>
</gene>
<evidence type="ECO:0000313" key="3">
    <source>
        <dbReference type="EMBL" id="SVB56139.1"/>
    </source>
</evidence>
<dbReference type="EMBL" id="UINC01047191">
    <property type="protein sequence ID" value="SVB56139.1"/>
    <property type="molecule type" value="Genomic_DNA"/>
</dbReference>
<dbReference type="PANTHER" id="PTHR46112">
    <property type="entry name" value="AMINOPEPTIDASE"/>
    <property type="match status" value="1"/>
</dbReference>
<protein>
    <recommendedName>
        <fullName evidence="4">Peptidase M24 domain-containing protein</fullName>
    </recommendedName>
</protein>
<dbReference type="SUPFAM" id="SSF55920">
    <property type="entry name" value="Creatinase/aminopeptidase"/>
    <property type="match status" value="1"/>
</dbReference>
<dbReference type="PANTHER" id="PTHR46112:SF3">
    <property type="entry name" value="AMINOPEPTIDASE YPDF"/>
    <property type="match status" value="1"/>
</dbReference>
<dbReference type="Gene3D" id="3.90.230.10">
    <property type="entry name" value="Creatinase/methionine aminopeptidase superfamily"/>
    <property type="match status" value="1"/>
</dbReference>
<dbReference type="SUPFAM" id="SSF53092">
    <property type="entry name" value="Creatinase/prolidase N-terminal domain"/>
    <property type="match status" value="1"/>
</dbReference>
<evidence type="ECO:0008006" key="4">
    <source>
        <dbReference type="Google" id="ProtNLM"/>
    </source>
</evidence>